<evidence type="ECO:0000256" key="7">
    <source>
        <dbReference type="ARBA" id="ARBA00023136"/>
    </source>
</evidence>
<evidence type="ECO:0000256" key="3">
    <source>
        <dbReference type="ARBA" id="ARBA00022448"/>
    </source>
</evidence>
<feature type="transmembrane region" description="Helical" evidence="8">
    <location>
        <begin position="95"/>
        <end position="112"/>
    </location>
</feature>
<evidence type="ECO:0000256" key="6">
    <source>
        <dbReference type="ARBA" id="ARBA00022989"/>
    </source>
</evidence>
<protein>
    <submittedName>
        <fullName evidence="10">Transporter</fullName>
    </submittedName>
</protein>
<feature type="transmembrane region" description="Helical" evidence="8">
    <location>
        <begin position="264"/>
        <end position="283"/>
    </location>
</feature>
<dbReference type="RefSeq" id="WP_053200113.1">
    <property type="nucleotide sequence ID" value="NZ_CP011409.1"/>
</dbReference>
<evidence type="ECO:0000256" key="1">
    <source>
        <dbReference type="ARBA" id="ARBA00004651"/>
    </source>
</evidence>
<evidence type="ECO:0000256" key="8">
    <source>
        <dbReference type="SAM" id="Phobius"/>
    </source>
</evidence>
<comment type="subcellular location">
    <subcellularLocation>
        <location evidence="1">Cell membrane</location>
        <topology evidence="1">Multi-pass membrane protein</topology>
    </subcellularLocation>
</comment>
<dbReference type="EMBL" id="CP011409">
    <property type="protein sequence ID" value="AKZ64515.1"/>
    <property type="molecule type" value="Genomic_DNA"/>
</dbReference>
<feature type="transmembrane region" description="Helical" evidence="8">
    <location>
        <begin position="34"/>
        <end position="51"/>
    </location>
</feature>
<dbReference type="NCBIfam" id="TIGR00688">
    <property type="entry name" value="rarD"/>
    <property type="match status" value="1"/>
</dbReference>
<dbReference type="PANTHER" id="PTHR22911">
    <property type="entry name" value="ACYL-MALONYL CONDENSING ENZYME-RELATED"/>
    <property type="match status" value="1"/>
</dbReference>
<evidence type="ECO:0000259" key="9">
    <source>
        <dbReference type="Pfam" id="PF00892"/>
    </source>
</evidence>
<keyword evidence="5 8" id="KW-0812">Transmembrane</keyword>
<feature type="transmembrane region" description="Helical" evidence="8">
    <location>
        <begin position="119"/>
        <end position="136"/>
    </location>
</feature>
<keyword evidence="7 8" id="KW-0472">Membrane</keyword>
<evidence type="ECO:0000256" key="4">
    <source>
        <dbReference type="ARBA" id="ARBA00022475"/>
    </source>
</evidence>
<name>A0ABM5V4Q7_9BURK</name>
<keyword evidence="6 8" id="KW-1133">Transmembrane helix</keyword>
<feature type="transmembrane region" description="Helical" evidence="8">
    <location>
        <begin position="142"/>
        <end position="158"/>
    </location>
</feature>
<dbReference type="Pfam" id="PF00892">
    <property type="entry name" value="EamA"/>
    <property type="match status" value="1"/>
</dbReference>
<proteinExistence type="inferred from homology"/>
<sequence>MFYAISCFLLWGLFPLYFKLLQDVSSFDIVLQRIFWSLLFLIAVLSWKRQWAWLGAVVRKPRVLLGFLVSALLLSGNWVLYVWAVNSGRIVDASLGYFMSPLVSVLLGYVILKEKLRPFQWLAVFMALGAVLWLTWSNGALPWIGLVIAATFGVYGLLRKIAYLGALEGLALETILLAPLVLAILAVTAANGGNGFLQASPMSQVLLVLSGPVTAIPLLLFARAARRIPLSLLGLLQYISPTMQLLTGVFIYDEPFDGPRLTGFVVIWVALAVYSVEGLWRLWSAKGRALSA</sequence>
<evidence type="ECO:0000256" key="2">
    <source>
        <dbReference type="ARBA" id="ARBA00007362"/>
    </source>
</evidence>
<feature type="transmembrane region" description="Helical" evidence="8">
    <location>
        <begin position="232"/>
        <end position="252"/>
    </location>
</feature>
<evidence type="ECO:0000256" key="5">
    <source>
        <dbReference type="ARBA" id="ARBA00022692"/>
    </source>
</evidence>
<keyword evidence="4" id="KW-1003">Cell membrane</keyword>
<dbReference type="Proteomes" id="UP000063429">
    <property type="component" value="Chromosome"/>
</dbReference>
<dbReference type="InterPro" id="IPR037185">
    <property type="entry name" value="EmrE-like"/>
</dbReference>
<keyword evidence="3" id="KW-0813">Transport</keyword>
<feature type="transmembrane region" description="Helical" evidence="8">
    <location>
        <begin position="170"/>
        <end position="190"/>
    </location>
</feature>
<feature type="transmembrane region" description="Helical" evidence="8">
    <location>
        <begin position="63"/>
        <end position="83"/>
    </location>
</feature>
<evidence type="ECO:0000313" key="11">
    <source>
        <dbReference type="Proteomes" id="UP000063429"/>
    </source>
</evidence>
<feature type="transmembrane region" description="Helical" evidence="8">
    <location>
        <begin position="202"/>
        <end position="220"/>
    </location>
</feature>
<feature type="domain" description="EamA" evidence="9">
    <location>
        <begin position="2"/>
        <end position="135"/>
    </location>
</feature>
<dbReference type="InterPro" id="IPR004626">
    <property type="entry name" value="RarD"/>
</dbReference>
<gene>
    <name evidence="10" type="ORF">F506_19305</name>
</gene>
<accession>A0ABM5V4Q7</accession>
<keyword evidence="11" id="KW-1185">Reference proteome</keyword>
<evidence type="ECO:0000313" key="10">
    <source>
        <dbReference type="EMBL" id="AKZ64515.1"/>
    </source>
</evidence>
<dbReference type="SUPFAM" id="SSF103481">
    <property type="entry name" value="Multidrug resistance efflux transporter EmrE"/>
    <property type="match status" value="2"/>
</dbReference>
<comment type="similarity">
    <text evidence="2">Belongs to the EamA transporter family.</text>
</comment>
<reference evidence="11" key="1">
    <citation type="journal article" date="2015" name="Genome Announc.">
        <title>Complete Genome Sequence of Herbaspirillum hiltneri N3 (DSM 17495), Isolated from Surface-Sterilized Wheat Roots.</title>
        <authorList>
            <person name="Guizelini D."/>
            <person name="Saizaki P.M."/>
            <person name="Coimbra N.A."/>
            <person name="Weiss V.A."/>
            <person name="Faoro H."/>
            <person name="Sfeir M.Z."/>
            <person name="Baura V.A."/>
            <person name="Monteiro R.A."/>
            <person name="Chubatsu L.S."/>
            <person name="Souza E.M."/>
            <person name="Cruz L.M."/>
            <person name="Pedrosa F.O."/>
            <person name="Raittz R.T."/>
            <person name="Marchaukoski J.N."/>
            <person name="Steffens M.B."/>
        </authorList>
    </citation>
    <scope>NUCLEOTIDE SEQUENCE [LARGE SCALE GENOMIC DNA]</scope>
    <source>
        <strain evidence="11">N3</strain>
    </source>
</reference>
<dbReference type="PANTHER" id="PTHR22911:SF137">
    <property type="entry name" value="SOLUTE CARRIER FAMILY 35 MEMBER G2-RELATED"/>
    <property type="match status" value="1"/>
</dbReference>
<dbReference type="InterPro" id="IPR000620">
    <property type="entry name" value="EamA_dom"/>
</dbReference>
<organism evidence="10 11">
    <name type="scientific">Herbaspirillum hiltneri N3</name>
    <dbReference type="NCBI Taxonomy" id="1262470"/>
    <lineage>
        <taxon>Bacteria</taxon>
        <taxon>Pseudomonadati</taxon>
        <taxon>Pseudomonadota</taxon>
        <taxon>Betaproteobacteria</taxon>
        <taxon>Burkholderiales</taxon>
        <taxon>Oxalobacteraceae</taxon>
        <taxon>Herbaspirillum</taxon>
    </lineage>
</organism>